<dbReference type="EMBL" id="VSSQ01000191">
    <property type="protein sequence ID" value="MPL84591.1"/>
    <property type="molecule type" value="Genomic_DNA"/>
</dbReference>
<protein>
    <submittedName>
        <fullName evidence="1">Uncharacterized protein</fullName>
    </submittedName>
</protein>
<evidence type="ECO:0000313" key="1">
    <source>
        <dbReference type="EMBL" id="MPL84591.1"/>
    </source>
</evidence>
<reference evidence="1" key="1">
    <citation type="submission" date="2019-08" db="EMBL/GenBank/DDBJ databases">
        <authorList>
            <person name="Kucharzyk K."/>
            <person name="Murdoch R.W."/>
            <person name="Higgins S."/>
            <person name="Loffler F."/>
        </authorList>
    </citation>
    <scope>NUCLEOTIDE SEQUENCE</scope>
</reference>
<name>A0A644V086_9ZZZZ</name>
<organism evidence="1">
    <name type="scientific">bioreactor metagenome</name>
    <dbReference type="NCBI Taxonomy" id="1076179"/>
    <lineage>
        <taxon>unclassified sequences</taxon>
        <taxon>metagenomes</taxon>
        <taxon>ecological metagenomes</taxon>
    </lineage>
</organism>
<accession>A0A644V086</accession>
<proteinExistence type="predicted"/>
<sequence>MGRFMKNKIILLIFVISVFSFIIGTSFASEADMQLFNGLNSSSSTNELEKRISNEYETSPMNINSGCGIQNPSDIWNNTSIFKNWIENDNDLFKIFENNFTNNKIENFPKFPIGYLFEGKGSCSDNIDPDFYEFLLNYQNGTNSLSKEAKEKFLDEISNKENIKLEVSKIEKPENCIITVAKSLIYWKTVKTNENTYKYYKMNTNTIFQNGDNNTTTYIKKQILKTYNKKTNINIKSKNWKKGKYNDGNIIISKDSNKKQINKFKLNKSNKNIKISKVTTTSTKNNKNKKYYTTYKKPSNGKIFKAEKNKKIEEIHVYYTIKKYEWIN</sequence>
<comment type="caution">
    <text evidence="1">The sequence shown here is derived from an EMBL/GenBank/DDBJ whole genome shotgun (WGS) entry which is preliminary data.</text>
</comment>
<dbReference type="AlphaFoldDB" id="A0A644V086"/>
<gene>
    <name evidence="1" type="ORF">SDC9_30556</name>
</gene>